<accession>D8LSV5</accession>
<keyword evidence="3" id="KW-1185">Reference proteome</keyword>
<dbReference type="OrthoDB" id="10276816at2759"/>
<name>D8LSV5_ECTSI</name>
<proteinExistence type="predicted"/>
<dbReference type="Proteomes" id="UP000002630">
    <property type="component" value="Unassembled WGS sequence"/>
</dbReference>
<dbReference type="AlphaFoldDB" id="D8LSV5"/>
<reference evidence="2 3" key="1">
    <citation type="journal article" date="2010" name="Nature">
        <title>The Ectocarpus genome and the independent evolution of multicellularity in brown algae.</title>
        <authorList>
            <person name="Cock J.M."/>
            <person name="Sterck L."/>
            <person name="Rouze P."/>
            <person name="Scornet D."/>
            <person name="Allen A.E."/>
            <person name="Amoutzias G."/>
            <person name="Anthouard V."/>
            <person name="Artiguenave F."/>
            <person name="Aury J.M."/>
            <person name="Badger J.H."/>
            <person name="Beszteri B."/>
            <person name="Billiau K."/>
            <person name="Bonnet E."/>
            <person name="Bothwell J.H."/>
            <person name="Bowler C."/>
            <person name="Boyen C."/>
            <person name="Brownlee C."/>
            <person name="Carrano C.J."/>
            <person name="Charrier B."/>
            <person name="Cho G.Y."/>
            <person name="Coelho S.M."/>
            <person name="Collen J."/>
            <person name="Corre E."/>
            <person name="Da Silva C."/>
            <person name="Delage L."/>
            <person name="Delaroque N."/>
            <person name="Dittami S.M."/>
            <person name="Doulbeau S."/>
            <person name="Elias M."/>
            <person name="Farnham G."/>
            <person name="Gachon C.M."/>
            <person name="Gschloessl B."/>
            <person name="Heesch S."/>
            <person name="Jabbari K."/>
            <person name="Jubin C."/>
            <person name="Kawai H."/>
            <person name="Kimura K."/>
            <person name="Kloareg B."/>
            <person name="Kupper F.C."/>
            <person name="Lang D."/>
            <person name="Le Bail A."/>
            <person name="Leblanc C."/>
            <person name="Lerouge P."/>
            <person name="Lohr M."/>
            <person name="Lopez P.J."/>
            <person name="Martens C."/>
            <person name="Maumus F."/>
            <person name="Michel G."/>
            <person name="Miranda-Saavedra D."/>
            <person name="Morales J."/>
            <person name="Moreau H."/>
            <person name="Motomura T."/>
            <person name="Nagasato C."/>
            <person name="Napoli C.A."/>
            <person name="Nelson D.R."/>
            <person name="Nyvall-Collen P."/>
            <person name="Peters A.F."/>
            <person name="Pommier C."/>
            <person name="Potin P."/>
            <person name="Poulain J."/>
            <person name="Quesneville H."/>
            <person name="Read B."/>
            <person name="Rensing S.A."/>
            <person name="Ritter A."/>
            <person name="Rousvoal S."/>
            <person name="Samanta M."/>
            <person name="Samson G."/>
            <person name="Schroeder D.C."/>
            <person name="Segurens B."/>
            <person name="Strittmatter M."/>
            <person name="Tonon T."/>
            <person name="Tregear J.W."/>
            <person name="Valentin K."/>
            <person name="von Dassow P."/>
            <person name="Yamagishi T."/>
            <person name="Van de Peer Y."/>
            <person name="Wincker P."/>
        </authorList>
    </citation>
    <scope>NUCLEOTIDE SEQUENCE [LARGE SCALE GENOMIC DNA]</scope>
    <source>
        <strain evidence="3">Ec32 / CCAP1310/4</strain>
    </source>
</reference>
<dbReference type="EMBL" id="FN649760">
    <property type="protein sequence ID" value="CBN77882.1"/>
    <property type="molecule type" value="Genomic_DNA"/>
</dbReference>
<evidence type="ECO:0000313" key="2">
    <source>
        <dbReference type="EMBL" id="CBN77882.1"/>
    </source>
</evidence>
<feature type="region of interest" description="Disordered" evidence="1">
    <location>
        <begin position="306"/>
        <end position="339"/>
    </location>
</feature>
<gene>
    <name evidence="2" type="ORF">Esi_0077_0023</name>
</gene>
<dbReference type="InParanoid" id="D8LSV5"/>
<sequence>MQNNLLVRLHCAGTTALTVCDLPRPTRVPFNRTLDIRSAGFTANGMRWCCFPGLLVLAASHAFDAGEQESTASTFLELARERFEARNGRPATFEENAFAFDGLQLIRVPKAGSSEASVIARRLGGCVPRGPCCRFPGDPPGSCPLEGLMCPMVTGCTSHRMDPTTTAMLEDPGVFSMTNIRGVVDRMVSGFFYTDPHSPPCAWKDDVDYEACFQKMITTRKFQNIAARMVSGHDAYKGGIRLCMDKDQDEGGEGVCVEDLESVIRGACNLNFVTMCETWDSSVLLLFETLPWLGPTADFFPAPKRQHRQLPSIGDADAPAPPEAPAASGRSRQNTGAKHEEGIKHITPELREAASSANAVDEALHEFVSAKFCERLREAGLLHHPLVAAQLATYEPLDHRCNDETWAKETLERFAPITPRECRLYEPFEKP</sequence>
<dbReference type="InterPro" id="IPR027417">
    <property type="entry name" value="P-loop_NTPase"/>
</dbReference>
<evidence type="ECO:0000313" key="3">
    <source>
        <dbReference type="Proteomes" id="UP000002630"/>
    </source>
</evidence>
<evidence type="ECO:0000256" key="1">
    <source>
        <dbReference type="SAM" id="MobiDB-lite"/>
    </source>
</evidence>
<organism evidence="2 3">
    <name type="scientific">Ectocarpus siliculosus</name>
    <name type="common">Brown alga</name>
    <name type="synonym">Conferva siliculosa</name>
    <dbReference type="NCBI Taxonomy" id="2880"/>
    <lineage>
        <taxon>Eukaryota</taxon>
        <taxon>Sar</taxon>
        <taxon>Stramenopiles</taxon>
        <taxon>Ochrophyta</taxon>
        <taxon>PX clade</taxon>
        <taxon>Phaeophyceae</taxon>
        <taxon>Ectocarpales</taxon>
        <taxon>Ectocarpaceae</taxon>
        <taxon>Ectocarpus</taxon>
    </lineage>
</organism>
<dbReference type="Gene3D" id="3.40.50.300">
    <property type="entry name" value="P-loop containing nucleotide triphosphate hydrolases"/>
    <property type="match status" value="1"/>
</dbReference>
<protein>
    <submittedName>
        <fullName evidence="2">Uncharacterized protein</fullName>
    </submittedName>
</protein>